<feature type="transmembrane region" description="Helical" evidence="8">
    <location>
        <begin position="311"/>
        <end position="335"/>
    </location>
</feature>
<accession>A0AAV8SVL1</accession>
<dbReference type="SUPFAM" id="SSF48403">
    <property type="entry name" value="Ankyrin repeat"/>
    <property type="match status" value="1"/>
</dbReference>
<keyword evidence="6 8" id="KW-0472">Membrane</keyword>
<organism evidence="10 11">
    <name type="scientific">Erythroxylum novogranatense</name>
    <dbReference type="NCBI Taxonomy" id="1862640"/>
    <lineage>
        <taxon>Eukaryota</taxon>
        <taxon>Viridiplantae</taxon>
        <taxon>Streptophyta</taxon>
        <taxon>Embryophyta</taxon>
        <taxon>Tracheophyta</taxon>
        <taxon>Spermatophyta</taxon>
        <taxon>Magnoliopsida</taxon>
        <taxon>eudicotyledons</taxon>
        <taxon>Gunneridae</taxon>
        <taxon>Pentapetalae</taxon>
        <taxon>rosids</taxon>
        <taxon>fabids</taxon>
        <taxon>Malpighiales</taxon>
        <taxon>Erythroxylaceae</taxon>
        <taxon>Erythroxylum</taxon>
    </lineage>
</organism>
<comment type="caution">
    <text evidence="10">The sequence shown here is derived from an EMBL/GenBank/DDBJ whole genome shotgun (WGS) entry which is preliminary data.</text>
</comment>
<dbReference type="PANTHER" id="PTHR24186:SF37">
    <property type="entry name" value="PGG DOMAIN-CONTAINING PROTEIN"/>
    <property type="match status" value="1"/>
</dbReference>
<dbReference type="InterPro" id="IPR036770">
    <property type="entry name" value="Ankyrin_rpt-contain_sf"/>
</dbReference>
<dbReference type="SMART" id="SM00248">
    <property type="entry name" value="ANK"/>
    <property type="match status" value="2"/>
</dbReference>
<keyword evidence="11" id="KW-1185">Reference proteome</keyword>
<proteinExistence type="predicted"/>
<keyword evidence="4 8" id="KW-1133">Transmembrane helix</keyword>
<reference evidence="10 11" key="1">
    <citation type="submission" date="2021-09" db="EMBL/GenBank/DDBJ databases">
        <title>Genomic insights and catalytic innovation underlie evolution of tropane alkaloids biosynthesis.</title>
        <authorList>
            <person name="Wang Y.-J."/>
            <person name="Tian T."/>
            <person name="Huang J.-P."/>
            <person name="Huang S.-X."/>
        </authorList>
    </citation>
    <scope>NUCLEOTIDE SEQUENCE [LARGE SCALE GENOMIC DNA]</scope>
    <source>
        <strain evidence="10">KIB-2018</strain>
        <tissue evidence="10">Leaf</tissue>
    </source>
</reference>
<evidence type="ECO:0000313" key="11">
    <source>
        <dbReference type="Proteomes" id="UP001159364"/>
    </source>
</evidence>
<dbReference type="Gene3D" id="1.25.40.20">
    <property type="entry name" value="Ankyrin repeat-containing domain"/>
    <property type="match status" value="1"/>
</dbReference>
<protein>
    <recommendedName>
        <fullName evidence="9">PGG domain-containing protein</fullName>
    </recommendedName>
</protein>
<sequence>MEMGIKGENTQKLFEASLRGSSLLGHLDFTVALLDHKPDLSAELNSQGQAPLHLASAEGYTMIVKALLRVKARVCLVPDQLGRIPLHLAAMRGRALQLLLTPVINDSEFINSADRNGHTILQLAVSKKQIEAVKYLVSIPQVRVEAEELAKLFSDQQLVAENMQIQDSMVETIFTRNQKDHNAVPPQHVIRNGEEPSNSRPVAFSKYLDDQGKWLEKRRGNLSIVATVIATLAFQAAMNPPGGVWETEAHKNATDPSGCPVDVCKAGTSILSYNKDPVYYAFTICNTISFSASLSTVILLLLSGYPLKRRLFVWLLLLAMCITLLFMAATVPPILSLSDWLQHLKIL</sequence>
<evidence type="ECO:0000256" key="5">
    <source>
        <dbReference type="ARBA" id="ARBA00023043"/>
    </source>
</evidence>
<dbReference type="Pfam" id="PF13962">
    <property type="entry name" value="PGG"/>
    <property type="match status" value="1"/>
</dbReference>
<feature type="transmembrane region" description="Helical" evidence="8">
    <location>
        <begin position="278"/>
        <end position="302"/>
    </location>
</feature>
<evidence type="ECO:0000256" key="3">
    <source>
        <dbReference type="ARBA" id="ARBA00022737"/>
    </source>
</evidence>
<gene>
    <name evidence="10" type="ORF">K2173_024593</name>
</gene>
<evidence type="ECO:0000256" key="7">
    <source>
        <dbReference type="PROSITE-ProRule" id="PRU00023"/>
    </source>
</evidence>
<dbReference type="InterPro" id="IPR026961">
    <property type="entry name" value="PGG_dom"/>
</dbReference>
<dbReference type="Pfam" id="PF12796">
    <property type="entry name" value="Ank_2"/>
    <property type="match status" value="1"/>
</dbReference>
<keyword evidence="3" id="KW-0677">Repeat</keyword>
<evidence type="ECO:0000256" key="2">
    <source>
        <dbReference type="ARBA" id="ARBA00022692"/>
    </source>
</evidence>
<feature type="transmembrane region" description="Helical" evidence="8">
    <location>
        <begin position="220"/>
        <end position="238"/>
    </location>
</feature>
<dbReference type="PROSITE" id="PS50297">
    <property type="entry name" value="ANK_REP_REGION"/>
    <property type="match status" value="1"/>
</dbReference>
<name>A0AAV8SVL1_9ROSI</name>
<dbReference type="PROSITE" id="PS50088">
    <property type="entry name" value="ANK_REPEAT"/>
    <property type="match status" value="1"/>
</dbReference>
<dbReference type="GO" id="GO:0005886">
    <property type="term" value="C:plasma membrane"/>
    <property type="evidence" value="ECO:0007669"/>
    <property type="project" value="TreeGrafter"/>
</dbReference>
<evidence type="ECO:0000256" key="8">
    <source>
        <dbReference type="SAM" id="Phobius"/>
    </source>
</evidence>
<keyword evidence="2 8" id="KW-0812">Transmembrane</keyword>
<comment type="subcellular location">
    <subcellularLocation>
        <location evidence="1">Membrane</location>
        <topology evidence="1">Multi-pass membrane protein</topology>
    </subcellularLocation>
</comment>
<evidence type="ECO:0000256" key="1">
    <source>
        <dbReference type="ARBA" id="ARBA00004141"/>
    </source>
</evidence>
<dbReference type="PANTHER" id="PTHR24186">
    <property type="entry name" value="PROTEIN PHOSPHATASE 1 REGULATORY SUBUNIT"/>
    <property type="match status" value="1"/>
</dbReference>
<dbReference type="Proteomes" id="UP001159364">
    <property type="component" value="Linkage Group LG09"/>
</dbReference>
<dbReference type="AlphaFoldDB" id="A0AAV8SVL1"/>
<dbReference type="InterPro" id="IPR002110">
    <property type="entry name" value="Ankyrin_rpt"/>
</dbReference>
<evidence type="ECO:0000313" key="10">
    <source>
        <dbReference type="EMBL" id="KAJ8756046.1"/>
    </source>
</evidence>
<evidence type="ECO:0000256" key="4">
    <source>
        <dbReference type="ARBA" id="ARBA00022989"/>
    </source>
</evidence>
<evidence type="ECO:0000256" key="6">
    <source>
        <dbReference type="ARBA" id="ARBA00023136"/>
    </source>
</evidence>
<dbReference type="EMBL" id="JAIWQS010000009">
    <property type="protein sequence ID" value="KAJ8756046.1"/>
    <property type="molecule type" value="Genomic_DNA"/>
</dbReference>
<keyword evidence="5 7" id="KW-0040">ANK repeat</keyword>
<feature type="repeat" description="ANK" evidence="7">
    <location>
        <begin position="47"/>
        <end position="79"/>
    </location>
</feature>
<dbReference type="Pfam" id="PF00023">
    <property type="entry name" value="Ank"/>
    <property type="match status" value="1"/>
</dbReference>
<evidence type="ECO:0000259" key="9">
    <source>
        <dbReference type="Pfam" id="PF13962"/>
    </source>
</evidence>
<feature type="domain" description="PGG" evidence="9">
    <location>
        <begin position="213"/>
        <end position="329"/>
    </location>
</feature>